<sequence>MATRKAAITLYSSSTCSLCTTAREAIMRVQKKTPFSLTVLDIHKGECPKEFRDKYIFDVPVLHLNDKFLMQHRVPEETLLEAIKLFETTGKINPKY</sequence>
<dbReference type="SUPFAM" id="SSF52833">
    <property type="entry name" value="Thioredoxin-like"/>
    <property type="match status" value="1"/>
</dbReference>
<dbReference type="InterPro" id="IPR052565">
    <property type="entry name" value="Glutaredoxin-like_YDR286C"/>
</dbReference>
<comment type="similarity">
    <text evidence="1">Belongs to the glutaredoxin family.</text>
</comment>
<name>A0A8H7RBY5_9FUNG</name>
<accession>A0A8H7RBY5</accession>
<dbReference type="Pfam" id="PF05768">
    <property type="entry name" value="Glrx-like"/>
    <property type="match status" value="1"/>
</dbReference>
<dbReference type="OrthoDB" id="429967at2759"/>
<proteinExistence type="inferred from homology"/>
<keyword evidence="3" id="KW-1185">Reference proteome</keyword>
<evidence type="ECO:0000313" key="3">
    <source>
        <dbReference type="Proteomes" id="UP000603453"/>
    </source>
</evidence>
<dbReference type="InterPro" id="IPR036249">
    <property type="entry name" value="Thioredoxin-like_sf"/>
</dbReference>
<dbReference type="EMBL" id="JAEPRD010000022">
    <property type="protein sequence ID" value="KAG2207873.1"/>
    <property type="molecule type" value="Genomic_DNA"/>
</dbReference>
<keyword evidence="1" id="KW-0813">Transport</keyword>
<dbReference type="AlphaFoldDB" id="A0A8H7RBY5"/>
<protein>
    <recommendedName>
        <fullName evidence="1">Glutaredoxin-like protein</fullName>
    </recommendedName>
</protein>
<dbReference type="Proteomes" id="UP000603453">
    <property type="component" value="Unassembled WGS sequence"/>
</dbReference>
<gene>
    <name evidence="2" type="ORF">INT47_010857</name>
</gene>
<comment type="caution">
    <text evidence="2">The sequence shown here is derived from an EMBL/GenBank/DDBJ whole genome shotgun (WGS) entry which is preliminary data.</text>
</comment>
<evidence type="ECO:0000256" key="1">
    <source>
        <dbReference type="RuleBase" id="RU363082"/>
    </source>
</evidence>
<dbReference type="InterPro" id="IPR008554">
    <property type="entry name" value="Glutaredoxin-like"/>
</dbReference>
<dbReference type="Gene3D" id="3.40.30.10">
    <property type="entry name" value="Glutaredoxin"/>
    <property type="match status" value="1"/>
</dbReference>
<keyword evidence="1" id="KW-0249">Electron transport</keyword>
<dbReference type="PANTHER" id="PTHR33558">
    <property type="entry name" value="GLUTAREDOXIN-LIKE PROTEIN C5ORF63 HOMOLOG"/>
    <property type="match status" value="1"/>
</dbReference>
<dbReference type="PANTHER" id="PTHR33558:SF1">
    <property type="entry name" value="GLUTAREDOXIN-LIKE PROTEIN C5ORF63 HOMOLOG"/>
    <property type="match status" value="1"/>
</dbReference>
<organism evidence="2 3">
    <name type="scientific">Mucor saturninus</name>
    <dbReference type="NCBI Taxonomy" id="64648"/>
    <lineage>
        <taxon>Eukaryota</taxon>
        <taxon>Fungi</taxon>
        <taxon>Fungi incertae sedis</taxon>
        <taxon>Mucoromycota</taxon>
        <taxon>Mucoromycotina</taxon>
        <taxon>Mucoromycetes</taxon>
        <taxon>Mucorales</taxon>
        <taxon>Mucorineae</taxon>
        <taxon>Mucoraceae</taxon>
        <taxon>Mucor</taxon>
    </lineage>
</organism>
<reference evidence="2" key="1">
    <citation type="submission" date="2020-12" db="EMBL/GenBank/DDBJ databases">
        <title>Metabolic potential, ecology and presence of endohyphal bacteria is reflected in genomic diversity of Mucoromycotina.</title>
        <authorList>
            <person name="Muszewska A."/>
            <person name="Okrasinska A."/>
            <person name="Steczkiewicz K."/>
            <person name="Drgas O."/>
            <person name="Orlowska M."/>
            <person name="Perlinska-Lenart U."/>
            <person name="Aleksandrzak-Piekarczyk T."/>
            <person name="Szatraj K."/>
            <person name="Zielenkiewicz U."/>
            <person name="Pilsyk S."/>
            <person name="Malc E."/>
            <person name="Mieczkowski P."/>
            <person name="Kruszewska J.S."/>
            <person name="Biernat P."/>
            <person name="Pawlowska J."/>
        </authorList>
    </citation>
    <scope>NUCLEOTIDE SEQUENCE</scope>
    <source>
        <strain evidence="2">WA0000017839</strain>
    </source>
</reference>
<evidence type="ECO:0000313" key="2">
    <source>
        <dbReference type="EMBL" id="KAG2207873.1"/>
    </source>
</evidence>